<dbReference type="AlphaFoldDB" id="A0A195DFK9"/>
<evidence type="ECO:0000313" key="1">
    <source>
        <dbReference type="EMBL" id="KYN11673.1"/>
    </source>
</evidence>
<gene>
    <name evidence="1" type="ORF">ALC57_16262</name>
</gene>
<protein>
    <submittedName>
        <fullName evidence="1">Uncharacterized protein</fullName>
    </submittedName>
</protein>
<dbReference type="EMBL" id="KQ980903">
    <property type="protein sequence ID" value="KYN11673.1"/>
    <property type="molecule type" value="Genomic_DNA"/>
</dbReference>
<name>A0A195DFK9_9HYME</name>
<evidence type="ECO:0000313" key="2">
    <source>
        <dbReference type="Proteomes" id="UP000078492"/>
    </source>
</evidence>
<proteinExistence type="predicted"/>
<accession>A0A195DFK9</accession>
<dbReference type="Proteomes" id="UP000078492">
    <property type="component" value="Unassembled WGS sequence"/>
</dbReference>
<keyword evidence="2" id="KW-1185">Reference proteome</keyword>
<organism evidence="1 2">
    <name type="scientific">Trachymyrmex cornetzi</name>
    <dbReference type="NCBI Taxonomy" id="471704"/>
    <lineage>
        <taxon>Eukaryota</taxon>
        <taxon>Metazoa</taxon>
        <taxon>Ecdysozoa</taxon>
        <taxon>Arthropoda</taxon>
        <taxon>Hexapoda</taxon>
        <taxon>Insecta</taxon>
        <taxon>Pterygota</taxon>
        <taxon>Neoptera</taxon>
        <taxon>Endopterygota</taxon>
        <taxon>Hymenoptera</taxon>
        <taxon>Apocrita</taxon>
        <taxon>Aculeata</taxon>
        <taxon>Formicoidea</taxon>
        <taxon>Formicidae</taxon>
        <taxon>Myrmicinae</taxon>
        <taxon>Trachymyrmex</taxon>
    </lineage>
</organism>
<reference evidence="1 2" key="1">
    <citation type="submission" date="2015-09" db="EMBL/GenBank/DDBJ databases">
        <title>Trachymyrmex cornetzi WGS genome.</title>
        <authorList>
            <person name="Nygaard S."/>
            <person name="Hu H."/>
            <person name="Boomsma J."/>
            <person name="Zhang G."/>
        </authorList>
    </citation>
    <scope>NUCLEOTIDE SEQUENCE [LARGE SCALE GENOMIC DNA]</scope>
    <source>
        <strain evidence="1">Tcor2-1</strain>
        <tissue evidence="1">Whole body</tissue>
    </source>
</reference>
<sequence length="167" mass="19292">MAVPPDSSRVRDNVRGQTLMKFSAALFVPVIFVHTRGTFWECPQNVLRRMSLGRTFPRIKSILRHRCFPVKLSSCQDEDFRDRRRSVCVSAFYKKGPGWRERRKERRPQERWDFRWIDDQGTSMAGRADVRGANIIEVARAGVSGCPAPSVSVRTHARLTVPRSEYI</sequence>